<accession>A0ABR7NJX5</accession>
<dbReference type="SUPFAM" id="SSF52266">
    <property type="entry name" value="SGNH hydrolase"/>
    <property type="match status" value="1"/>
</dbReference>
<dbReference type="RefSeq" id="WP_262400180.1">
    <property type="nucleotide sequence ID" value="NZ_JACRTB010000014.1"/>
</dbReference>
<proteinExistence type="predicted"/>
<feature type="region of interest" description="Disordered" evidence="1">
    <location>
        <begin position="68"/>
        <end position="113"/>
    </location>
</feature>
<comment type="caution">
    <text evidence="3">The sequence shown here is derived from an EMBL/GenBank/DDBJ whole genome shotgun (WGS) entry which is preliminary data.</text>
</comment>
<sequence length="309" mass="33301">MPNLEFRPKRRRKRRGAPILVGVLCAAVFSAAAAGIWQLNSTPVQALKPLELDPSVVAAFSSSPQAVAVQAAPSSEPESSSQEPFPEEVSSEPAQSASGQSESAQTPGALEEQPRVTSAYFDDAVFIGDSITTGIKLYDVMSNTTVLASTGIGLENILSKPAIKYGEETLTAMQALAKTGAKKVYIMLGANSILGDHDTMVGLYGNLIDEVRRNAPDSVIYVQSVLPINEEIFHVKYNPNTDNSDIMDFNKKLAALAAEKQAYYLDVGSVFRDETGGMPADYTPDGMHINSAQYIMWFDYLKTHAIAAE</sequence>
<protein>
    <recommendedName>
        <fullName evidence="2">SGNH hydrolase-type esterase domain-containing protein</fullName>
    </recommendedName>
</protein>
<gene>
    <name evidence="3" type="ORF">H8717_09700</name>
</gene>
<dbReference type="InterPro" id="IPR013830">
    <property type="entry name" value="SGNH_hydro"/>
</dbReference>
<feature type="compositionally biased region" description="Low complexity" evidence="1">
    <location>
        <begin position="68"/>
        <end position="84"/>
    </location>
</feature>
<reference evidence="3 4" key="1">
    <citation type="submission" date="2020-08" db="EMBL/GenBank/DDBJ databases">
        <title>Genome public.</title>
        <authorList>
            <person name="Liu C."/>
            <person name="Sun Q."/>
        </authorList>
    </citation>
    <scope>NUCLEOTIDE SEQUENCE [LARGE SCALE GENOMIC DNA]</scope>
    <source>
        <strain evidence="3 4">BX1</strain>
    </source>
</reference>
<organism evidence="3 4">
    <name type="scientific">Yanshouia hominis</name>
    <dbReference type="NCBI Taxonomy" id="2763673"/>
    <lineage>
        <taxon>Bacteria</taxon>
        <taxon>Bacillati</taxon>
        <taxon>Bacillota</taxon>
        <taxon>Clostridia</taxon>
        <taxon>Eubacteriales</taxon>
        <taxon>Oscillospiraceae</taxon>
        <taxon>Yanshouia</taxon>
    </lineage>
</organism>
<feature type="domain" description="SGNH hydrolase-type esterase" evidence="2">
    <location>
        <begin position="126"/>
        <end position="294"/>
    </location>
</feature>
<name>A0ABR7NJX5_9FIRM</name>
<evidence type="ECO:0000256" key="1">
    <source>
        <dbReference type="SAM" id="MobiDB-lite"/>
    </source>
</evidence>
<dbReference type="Pfam" id="PF13472">
    <property type="entry name" value="Lipase_GDSL_2"/>
    <property type="match status" value="1"/>
</dbReference>
<keyword evidence="4" id="KW-1185">Reference proteome</keyword>
<evidence type="ECO:0000313" key="4">
    <source>
        <dbReference type="Proteomes" id="UP000658131"/>
    </source>
</evidence>
<dbReference type="Proteomes" id="UP000658131">
    <property type="component" value="Unassembled WGS sequence"/>
</dbReference>
<evidence type="ECO:0000259" key="2">
    <source>
        <dbReference type="Pfam" id="PF13472"/>
    </source>
</evidence>
<dbReference type="Gene3D" id="3.40.50.1110">
    <property type="entry name" value="SGNH hydrolase"/>
    <property type="match status" value="1"/>
</dbReference>
<dbReference type="InterPro" id="IPR036514">
    <property type="entry name" value="SGNH_hydro_sf"/>
</dbReference>
<dbReference type="EMBL" id="JACRTB010000014">
    <property type="protein sequence ID" value="MBC8576675.1"/>
    <property type="molecule type" value="Genomic_DNA"/>
</dbReference>
<evidence type="ECO:0000313" key="3">
    <source>
        <dbReference type="EMBL" id="MBC8576675.1"/>
    </source>
</evidence>
<feature type="compositionally biased region" description="Low complexity" evidence="1">
    <location>
        <begin position="91"/>
        <end position="105"/>
    </location>
</feature>